<reference evidence="1 2" key="3">
    <citation type="journal article" date="2020" name="Int. J. Syst. Evol. Microbiol.">
        <title>Corynebacterium silvaticum sp. nov., a unique group of NTTB corynebacteria in wild boar and roe deer.</title>
        <authorList>
            <person name="Dangel A."/>
            <person name="Berger A."/>
            <person name="Rau J."/>
            <person name="Eisenberg T."/>
            <person name="Kampfer P."/>
            <person name="Margos G."/>
            <person name="Contzen M."/>
            <person name="Busse H.J."/>
            <person name="Konrad R."/>
            <person name="Peters M."/>
            <person name="Sting R."/>
            <person name="Sing A."/>
        </authorList>
    </citation>
    <scope>NUCLEOTIDE SEQUENCE [LARGE SCALE GENOMIC DNA]</scope>
    <source>
        <strain evidence="1 2">PO100/5</strain>
    </source>
</reference>
<keyword evidence="2" id="KW-1185">Reference proteome</keyword>
<organism evidence="1 2">
    <name type="scientific">Corynebacterium silvaticum</name>
    <dbReference type="NCBI Taxonomy" id="2320431"/>
    <lineage>
        <taxon>Bacteria</taxon>
        <taxon>Bacillati</taxon>
        <taxon>Actinomycetota</taxon>
        <taxon>Actinomycetes</taxon>
        <taxon>Mycobacteriales</taxon>
        <taxon>Corynebacteriaceae</taxon>
        <taxon>Corynebacterium</taxon>
    </lineage>
</organism>
<reference evidence="1 2" key="1">
    <citation type="journal article" date="2014" name="BMC Vet. Res.">
        <title>First report of Corynebacterium pseudotuberculosis from caseous lymphadenitis lesions in Black Alentejano pig (Sus scrofa domesticus).</title>
        <authorList>
            <person name="Oliveira M."/>
            <person name="Barroco C."/>
            <person name="Mottola C."/>
            <person name="Santos R."/>
            <person name="Lemsaddek A."/>
            <person name="Tavares L."/>
            <person name="Semedo-Lemsaddek T."/>
        </authorList>
    </citation>
    <scope>NUCLEOTIDE SEQUENCE [LARGE SCALE GENOMIC DNA]</scope>
    <source>
        <strain evidence="1 2">PO100/5</strain>
    </source>
</reference>
<protein>
    <submittedName>
        <fullName evidence="1">Uncharacterized protein</fullName>
    </submittedName>
</protein>
<name>A0ACD4PYQ2_9CORY</name>
<dbReference type="EMBL" id="CP021417">
    <property type="protein sequence ID" value="WCV10793.1"/>
    <property type="molecule type" value="Genomic_DNA"/>
</dbReference>
<dbReference type="Proteomes" id="UP000195652">
    <property type="component" value="Chromosome"/>
</dbReference>
<reference evidence="1 2" key="2">
    <citation type="journal article" date="2020" name="Antonie Van Leeuwenhoek">
        <title>Phylogenomic characterisation of a novel corynebacterial species pathogenic to animals.</title>
        <authorList>
            <person name="Moller J."/>
            <person name="Musella L."/>
            <person name="Melnikov V."/>
            <person name="Geissdorfer W."/>
            <person name="Burkovski A."/>
            <person name="Sangal V."/>
        </authorList>
    </citation>
    <scope>NUCLEOTIDE SEQUENCE [LARGE SCALE GENOMIC DNA]</scope>
    <source>
        <strain evidence="1 2">PO100/5</strain>
    </source>
</reference>
<reference evidence="1 2" key="4">
    <citation type="journal article" date="2020" name="PLoS ONE">
        <title>Taxonomic classification of strain PO100/5 shows a broader geographic distribution and genetic markers of the recently described Corynebacterium silvaticum.</title>
        <authorList>
            <person name="Viana M.V.C."/>
            <person name="Profeta R."/>
            <person name="da Silva A.L."/>
            <person name="Hurtado R."/>
            <person name="Cerqueira J.C."/>
            <person name="Ribeiro B.F.S."/>
            <person name="Almeida M.O."/>
            <person name="Morais-Rodrigues F."/>
            <person name="Soares S.C."/>
            <person name="Oliveira M."/>
            <person name="Tavares L."/>
            <person name="Figueiredo H."/>
            <person name="Wattam A.R."/>
            <person name="Barh D."/>
            <person name="Ghosh P."/>
            <person name="Silva A."/>
            <person name="Azevedo V."/>
        </authorList>
    </citation>
    <scope>NUCLEOTIDE SEQUENCE [LARGE SCALE GENOMIC DNA]</scope>
    <source>
        <strain evidence="1 2">PO100/5</strain>
    </source>
</reference>
<accession>A0ACD4PYQ2</accession>
<gene>
    <name evidence="1" type="ORF">CBE74_12500</name>
</gene>
<evidence type="ECO:0000313" key="1">
    <source>
        <dbReference type="EMBL" id="WCV10793.1"/>
    </source>
</evidence>
<sequence length="138" mass="15390">MNWWPAKIAETAMFLVDHQANKQLAQAIGAALDRLSIEITAHIKYANALELDWSEELPETTGQTYIFGNPPFIGARIMSKWQKAELGDAWGNAKGANRLDYVTAWHAKAKGCISQPPRRICFRNHKLDYSGAVCSCVV</sequence>
<proteinExistence type="predicted"/>
<evidence type="ECO:0000313" key="2">
    <source>
        <dbReference type="Proteomes" id="UP000195652"/>
    </source>
</evidence>